<sequence length="154" mass="16916">MIVTHLERRDYYIATGGILVSVGAGIIVASVPDKAPLIDLATNVIPTLVMLLGLVFIFLGRRHYAGQIARALEVVGVATAILMLSWIPQFIWYVTGMPPLLSMDPAFWLGFFHVLTAGAFLVYFHGFYLFYRAGKPDVDPITVESGVGESESRK</sequence>
<feature type="transmembrane region" description="Helical" evidence="1">
    <location>
        <begin position="37"/>
        <end position="59"/>
    </location>
</feature>
<evidence type="ECO:0000313" key="3">
    <source>
        <dbReference type="Proteomes" id="UP000766904"/>
    </source>
</evidence>
<keyword evidence="1" id="KW-0812">Transmembrane</keyword>
<comment type="caution">
    <text evidence="2">The sequence shown here is derived from an EMBL/GenBank/DDBJ whole genome shotgun (WGS) entry which is preliminary data.</text>
</comment>
<proteinExistence type="predicted"/>
<reference evidence="2" key="1">
    <citation type="submission" date="2017-11" db="EMBL/GenBank/DDBJ databases">
        <authorList>
            <person name="Kajale S.C."/>
            <person name="Sharma A."/>
        </authorList>
    </citation>
    <scope>NUCLEOTIDE SEQUENCE</scope>
    <source>
        <strain evidence="2">LS1_42</strain>
    </source>
</reference>
<feature type="transmembrane region" description="Helical" evidence="1">
    <location>
        <begin position="12"/>
        <end position="31"/>
    </location>
</feature>
<evidence type="ECO:0000256" key="1">
    <source>
        <dbReference type="SAM" id="Phobius"/>
    </source>
</evidence>
<keyword evidence="1" id="KW-0472">Membrane</keyword>
<gene>
    <name evidence="2" type="ORF">CV102_17970</name>
</gene>
<keyword evidence="3" id="KW-1185">Reference proteome</keyword>
<dbReference type="AlphaFoldDB" id="A0A8J8PZA3"/>
<evidence type="ECO:0000313" key="2">
    <source>
        <dbReference type="EMBL" id="TYL37205.1"/>
    </source>
</evidence>
<name>A0A8J8PZA3_9EURY</name>
<feature type="transmembrane region" description="Helical" evidence="1">
    <location>
        <begin position="106"/>
        <end position="131"/>
    </location>
</feature>
<dbReference type="RefSeq" id="WP_148859356.1">
    <property type="nucleotide sequence ID" value="NZ_PHNJ01000011.1"/>
</dbReference>
<protein>
    <submittedName>
        <fullName evidence="2">Uncharacterized protein</fullName>
    </submittedName>
</protein>
<feature type="transmembrane region" description="Helical" evidence="1">
    <location>
        <begin position="71"/>
        <end position="94"/>
    </location>
</feature>
<accession>A0A8J8PZA3</accession>
<dbReference type="EMBL" id="PHNJ01000011">
    <property type="protein sequence ID" value="TYL37205.1"/>
    <property type="molecule type" value="Genomic_DNA"/>
</dbReference>
<organism evidence="2 3">
    <name type="scientific">Natronococcus pandeyae</name>
    <dbReference type="NCBI Taxonomy" id="2055836"/>
    <lineage>
        <taxon>Archaea</taxon>
        <taxon>Methanobacteriati</taxon>
        <taxon>Methanobacteriota</taxon>
        <taxon>Stenosarchaea group</taxon>
        <taxon>Halobacteria</taxon>
        <taxon>Halobacteriales</taxon>
        <taxon>Natrialbaceae</taxon>
        <taxon>Natronococcus</taxon>
    </lineage>
</organism>
<keyword evidence="1" id="KW-1133">Transmembrane helix</keyword>
<dbReference type="Proteomes" id="UP000766904">
    <property type="component" value="Unassembled WGS sequence"/>
</dbReference>